<dbReference type="GO" id="GO:0006751">
    <property type="term" value="P:glutathione catabolic process"/>
    <property type="evidence" value="ECO:0007669"/>
    <property type="project" value="InterPro"/>
</dbReference>
<protein>
    <submittedName>
        <fullName evidence="2">Uncharacterized protein</fullName>
    </submittedName>
</protein>
<evidence type="ECO:0000313" key="3">
    <source>
        <dbReference type="Proteomes" id="UP001163046"/>
    </source>
</evidence>
<reference evidence="2" key="1">
    <citation type="submission" date="2023-01" db="EMBL/GenBank/DDBJ databases">
        <title>Genome assembly of the deep-sea coral Lophelia pertusa.</title>
        <authorList>
            <person name="Herrera S."/>
            <person name="Cordes E."/>
        </authorList>
    </citation>
    <scope>NUCLEOTIDE SEQUENCE</scope>
    <source>
        <strain evidence="2">USNM1676648</strain>
        <tissue evidence="2">Polyp</tissue>
    </source>
</reference>
<evidence type="ECO:0000313" key="2">
    <source>
        <dbReference type="EMBL" id="KAJ7383856.1"/>
    </source>
</evidence>
<name>A0A9W9ZLR7_9CNID</name>
<dbReference type="OrthoDB" id="1081007at2759"/>
<organism evidence="2 3">
    <name type="scientific">Desmophyllum pertusum</name>
    <dbReference type="NCBI Taxonomy" id="174260"/>
    <lineage>
        <taxon>Eukaryota</taxon>
        <taxon>Metazoa</taxon>
        <taxon>Cnidaria</taxon>
        <taxon>Anthozoa</taxon>
        <taxon>Hexacorallia</taxon>
        <taxon>Scleractinia</taxon>
        <taxon>Caryophylliina</taxon>
        <taxon>Caryophylliidae</taxon>
        <taxon>Desmophyllum</taxon>
    </lineage>
</organism>
<dbReference type="Proteomes" id="UP001163046">
    <property type="component" value="Unassembled WGS sequence"/>
</dbReference>
<accession>A0A9W9ZLR7</accession>
<evidence type="ECO:0000256" key="1">
    <source>
        <dbReference type="PIRSR" id="PIRSR600101-2"/>
    </source>
</evidence>
<dbReference type="InterPro" id="IPR000101">
    <property type="entry name" value="GGT_peptidase"/>
</dbReference>
<dbReference type="InterPro" id="IPR029055">
    <property type="entry name" value="Ntn_hydrolases_N"/>
</dbReference>
<gene>
    <name evidence="2" type="ORF">OS493_025732</name>
</gene>
<dbReference type="EMBL" id="MU825894">
    <property type="protein sequence ID" value="KAJ7383856.1"/>
    <property type="molecule type" value="Genomic_DNA"/>
</dbReference>
<sequence length="192" mass="21298">MWVTEYNLEPDSFKPHKRPLSMAAPSIILDEAGNVKMVFGAAGGKYIATTLAQVLMNYFWFGDSLKDAVSKPRLHSQLFPDMVLVEPSFSKEYIEGLKKYGHKHFTEDTTLFSATPKQMIGVVQLVVRDENGELLALADHRKGELWQVTADQIPFGIPLQAVGVVQLVVRNENGEILALADHRKGGVAAGYR</sequence>
<dbReference type="PRINTS" id="PR01210">
    <property type="entry name" value="GGTRANSPTASE"/>
</dbReference>
<dbReference type="PANTHER" id="PTHR11686:SF9">
    <property type="entry name" value="RE13973P"/>
    <property type="match status" value="1"/>
</dbReference>
<keyword evidence="3" id="KW-1185">Reference proteome</keyword>
<comment type="caution">
    <text evidence="2">The sequence shown here is derived from an EMBL/GenBank/DDBJ whole genome shotgun (WGS) entry which is preliminary data.</text>
</comment>
<dbReference type="GO" id="GO:0005886">
    <property type="term" value="C:plasma membrane"/>
    <property type="evidence" value="ECO:0007669"/>
    <property type="project" value="TreeGrafter"/>
</dbReference>
<proteinExistence type="predicted"/>
<dbReference type="PANTHER" id="PTHR11686">
    <property type="entry name" value="GAMMA GLUTAMYL TRANSPEPTIDASE"/>
    <property type="match status" value="1"/>
</dbReference>
<dbReference type="InterPro" id="IPR043137">
    <property type="entry name" value="GGT_ssub_C"/>
</dbReference>
<dbReference type="Gene3D" id="3.60.20.40">
    <property type="match status" value="1"/>
</dbReference>
<feature type="binding site" evidence="1">
    <location>
        <position position="44"/>
    </location>
    <ligand>
        <name>L-glutamate</name>
        <dbReference type="ChEBI" id="CHEBI:29985"/>
    </ligand>
</feature>
<dbReference type="Pfam" id="PF01019">
    <property type="entry name" value="G_glu_transpept"/>
    <property type="match status" value="1"/>
</dbReference>
<dbReference type="AlphaFoldDB" id="A0A9W9ZLR7"/>
<dbReference type="GO" id="GO:0036374">
    <property type="term" value="F:glutathione hydrolase activity"/>
    <property type="evidence" value="ECO:0007669"/>
    <property type="project" value="InterPro"/>
</dbReference>
<dbReference type="SUPFAM" id="SSF56235">
    <property type="entry name" value="N-terminal nucleophile aminohydrolases (Ntn hydrolases)"/>
    <property type="match status" value="1"/>
</dbReference>